<feature type="region of interest" description="Disordered" evidence="6">
    <location>
        <begin position="86"/>
        <end position="108"/>
    </location>
</feature>
<dbReference type="GO" id="GO:0061631">
    <property type="term" value="F:ubiquitin conjugating enzyme activity"/>
    <property type="evidence" value="ECO:0007669"/>
    <property type="project" value="UniProtKB-EC"/>
</dbReference>
<dbReference type="PANTHER" id="PTHR46116">
    <property type="entry name" value="(E3-INDEPENDENT) E2 UBIQUITIN-CONJUGATING ENZYME"/>
    <property type="match status" value="1"/>
</dbReference>
<evidence type="ECO:0000259" key="7">
    <source>
        <dbReference type="PROSITE" id="PS50127"/>
    </source>
</evidence>
<dbReference type="STRING" id="3750.A0A498IHR6"/>
<sequence length="713" mass="78695">MEPPPLHIKTPRNSKKKRLSSDSGSGCMDSEDVVEIPPPATPITRAPKFQKLKLKEVLQYDVIEIDEDEDPVAAMIIDDRVDRSGKGKAIRSSSDGYHDHQDKEAEVNSYFGPPGMATPGSANGIEAAKSFVPANVINLDGHTPDLSYEDDDFADFFLDEFMDVDEYAQLQAHFDNVDIPPGIEAPIPWLSDPSKSKVKSISGIISVDKTFQMQPEPDHFSKKPLFRGSSSLKTQIDSTAHPPEVNLSSAWKLPKTARGKKKQPALQHQGSAPNFPVGKESSKSQWLLGLQPKKKLASSNGSTNHFDAMKLGSEADTSSASYFHNILKKKGSSASFKPMPVPGWPGPISKFNTMPFNSSFYDPLGSAYPPGEVAGSPWIPNAQIQNNLVPGGISTSPGRKISAMEMDEIILKFQGFKQFDTVEDHSDHHYIKRGYSTKQPPKNWAKRIQEEWKILEKDLPDTIFVRAYETRMDLLRAVIIGAEGTPYHDGLFFFDVCFPSGYPNVPPNVYYHSGGLRLNPNLYNCGKVCLSLLNTWSGNKNEKWLPGVSTMLQVLVSIQGLILNTKPYFNEPGCASMNGSEAGEKMSEEYNENTFILSLKTMVYTMRKPPKHFEDLVLGHFYNCARDILVACKAYMDGAQVGCLVKGGVQDVDEGDKSCSQRFKGSVADHLPMLVAEFTRIGVKDCERFISPATSENNQTASMPQAATSMISC</sequence>
<dbReference type="EC" id="2.3.2.23" evidence="1"/>
<keyword evidence="2" id="KW-0808">Transferase</keyword>
<name>A0A498IHR6_MALDO</name>
<dbReference type="Gene3D" id="3.10.110.10">
    <property type="entry name" value="Ubiquitin Conjugating Enzyme"/>
    <property type="match status" value="1"/>
</dbReference>
<evidence type="ECO:0000313" key="9">
    <source>
        <dbReference type="Proteomes" id="UP000290289"/>
    </source>
</evidence>
<protein>
    <recommendedName>
        <fullName evidence="1">E2 ubiquitin-conjugating enzyme</fullName>
        <ecNumber evidence="1">2.3.2.23</ecNumber>
    </recommendedName>
</protein>
<dbReference type="EMBL" id="RDQH01000337">
    <property type="protein sequence ID" value="RXH83148.1"/>
    <property type="molecule type" value="Genomic_DNA"/>
</dbReference>
<dbReference type="GO" id="GO:0005524">
    <property type="term" value="F:ATP binding"/>
    <property type="evidence" value="ECO:0007669"/>
    <property type="project" value="UniProtKB-KW"/>
</dbReference>
<dbReference type="Proteomes" id="UP000290289">
    <property type="component" value="Chromosome 11"/>
</dbReference>
<accession>A0A498IHR6</accession>
<keyword evidence="4" id="KW-0833">Ubl conjugation pathway</keyword>
<feature type="domain" description="UBC core" evidence="7">
    <location>
        <begin position="443"/>
        <end position="603"/>
    </location>
</feature>
<evidence type="ECO:0000256" key="3">
    <source>
        <dbReference type="ARBA" id="ARBA00022741"/>
    </source>
</evidence>
<dbReference type="Pfam" id="PF00179">
    <property type="entry name" value="UQ_con"/>
    <property type="match status" value="1"/>
</dbReference>
<dbReference type="PROSITE" id="PS50127">
    <property type="entry name" value="UBC_2"/>
    <property type="match status" value="1"/>
</dbReference>
<dbReference type="CDD" id="cd23837">
    <property type="entry name" value="UBCc_UBE2O"/>
    <property type="match status" value="1"/>
</dbReference>
<feature type="compositionally biased region" description="Basic and acidic residues" evidence="6">
    <location>
        <begin position="96"/>
        <end position="106"/>
    </location>
</feature>
<evidence type="ECO:0000256" key="1">
    <source>
        <dbReference type="ARBA" id="ARBA00012486"/>
    </source>
</evidence>
<feature type="compositionally biased region" description="Basic residues" evidence="6">
    <location>
        <begin position="9"/>
        <end position="18"/>
    </location>
</feature>
<dbReference type="AlphaFoldDB" id="A0A498IHR6"/>
<gene>
    <name evidence="8" type="ORF">DVH24_003646</name>
</gene>
<dbReference type="InterPro" id="IPR000608">
    <property type="entry name" value="UBC"/>
</dbReference>
<evidence type="ECO:0000256" key="2">
    <source>
        <dbReference type="ARBA" id="ARBA00022679"/>
    </source>
</evidence>
<evidence type="ECO:0000256" key="6">
    <source>
        <dbReference type="SAM" id="MobiDB-lite"/>
    </source>
</evidence>
<dbReference type="SUPFAM" id="SSF54495">
    <property type="entry name" value="UBC-like"/>
    <property type="match status" value="1"/>
</dbReference>
<feature type="region of interest" description="Disordered" evidence="6">
    <location>
        <begin position="1"/>
        <end position="44"/>
    </location>
</feature>
<dbReference type="FunFam" id="3.10.110.10:FF:000028">
    <property type="entry name" value="Probable ubiquitin-conjugating enzyme E2 23"/>
    <property type="match status" value="1"/>
</dbReference>
<evidence type="ECO:0000256" key="4">
    <source>
        <dbReference type="ARBA" id="ARBA00022786"/>
    </source>
</evidence>
<feature type="region of interest" description="Disordered" evidence="6">
    <location>
        <begin position="256"/>
        <end position="280"/>
    </location>
</feature>
<evidence type="ECO:0000256" key="5">
    <source>
        <dbReference type="ARBA" id="ARBA00022840"/>
    </source>
</evidence>
<proteinExistence type="predicted"/>
<evidence type="ECO:0000313" key="8">
    <source>
        <dbReference type="EMBL" id="RXH83148.1"/>
    </source>
</evidence>
<organism evidence="8 9">
    <name type="scientific">Malus domestica</name>
    <name type="common">Apple</name>
    <name type="synonym">Pyrus malus</name>
    <dbReference type="NCBI Taxonomy" id="3750"/>
    <lineage>
        <taxon>Eukaryota</taxon>
        <taxon>Viridiplantae</taxon>
        <taxon>Streptophyta</taxon>
        <taxon>Embryophyta</taxon>
        <taxon>Tracheophyta</taxon>
        <taxon>Spermatophyta</taxon>
        <taxon>Magnoliopsida</taxon>
        <taxon>eudicotyledons</taxon>
        <taxon>Gunneridae</taxon>
        <taxon>Pentapetalae</taxon>
        <taxon>rosids</taxon>
        <taxon>fabids</taxon>
        <taxon>Rosales</taxon>
        <taxon>Rosaceae</taxon>
        <taxon>Amygdaloideae</taxon>
        <taxon>Maleae</taxon>
        <taxon>Malus</taxon>
    </lineage>
</organism>
<keyword evidence="5" id="KW-0067">ATP-binding</keyword>
<keyword evidence="9" id="KW-1185">Reference proteome</keyword>
<comment type="caution">
    <text evidence="8">The sequence shown here is derived from an EMBL/GenBank/DDBJ whole genome shotgun (WGS) entry which is preliminary data.</text>
</comment>
<dbReference type="SMART" id="SM00212">
    <property type="entry name" value="UBCc"/>
    <property type="match status" value="1"/>
</dbReference>
<dbReference type="PANTHER" id="PTHR46116:SF41">
    <property type="entry name" value="UBIQUITIN-CONJUGATING ENZYME E2 25-RELATED"/>
    <property type="match status" value="1"/>
</dbReference>
<dbReference type="InterPro" id="IPR016135">
    <property type="entry name" value="UBQ-conjugating_enzyme/RWD"/>
</dbReference>
<keyword evidence="3" id="KW-0547">Nucleotide-binding</keyword>
<reference evidence="8 9" key="1">
    <citation type="submission" date="2018-10" db="EMBL/GenBank/DDBJ databases">
        <title>A high-quality apple genome assembly.</title>
        <authorList>
            <person name="Hu J."/>
        </authorList>
    </citation>
    <scope>NUCLEOTIDE SEQUENCE [LARGE SCALE GENOMIC DNA]</scope>
    <source>
        <strain evidence="9">cv. HFTH1</strain>
        <tissue evidence="8">Young leaf</tissue>
    </source>
</reference>